<protein>
    <recommendedName>
        <fullName evidence="3">LysM domain-containing protein</fullName>
    </recommendedName>
</protein>
<evidence type="ECO:0008006" key="3">
    <source>
        <dbReference type="Google" id="ProtNLM"/>
    </source>
</evidence>
<dbReference type="RefSeq" id="WP_010380787.1">
    <property type="nucleotide sequence ID" value="NZ_AHCD03000044.1"/>
</dbReference>
<comment type="caution">
    <text evidence="1">The sequence shown here is derived from an EMBL/GenBank/DDBJ whole genome shotgun (WGS) entry which is preliminary data.</text>
</comment>
<dbReference type="Proteomes" id="UP000016480">
    <property type="component" value="Unassembled WGS sequence"/>
</dbReference>
<dbReference type="GeneID" id="71202855"/>
<proteinExistence type="predicted"/>
<sequence>MKITKGVTLQRICDGLILGAGVQPMDLIEHNQHLGLYPLLPGCVVLVPSIPRDTNWANPANVTQKSLSIQSVLPKKA</sequence>
<name>A0A8T0C3K8_9GAMM</name>
<evidence type="ECO:0000313" key="1">
    <source>
        <dbReference type="EMBL" id="KAF7781781.1"/>
    </source>
</evidence>
<evidence type="ECO:0000313" key="2">
    <source>
        <dbReference type="Proteomes" id="UP000016480"/>
    </source>
</evidence>
<accession>A0A8T0C3K8</accession>
<dbReference type="AlphaFoldDB" id="A0A8T0C3K8"/>
<gene>
    <name evidence="1" type="ORF">PRUB_b1110</name>
</gene>
<organism evidence="1 2">
    <name type="scientific">Pseudoalteromonas rubra</name>
    <dbReference type="NCBI Taxonomy" id="43658"/>
    <lineage>
        <taxon>Bacteria</taxon>
        <taxon>Pseudomonadati</taxon>
        <taxon>Pseudomonadota</taxon>
        <taxon>Gammaproteobacteria</taxon>
        <taxon>Alteromonadales</taxon>
        <taxon>Pseudoalteromonadaceae</taxon>
        <taxon>Pseudoalteromonas</taxon>
    </lineage>
</organism>
<dbReference type="EMBL" id="AHCD03000044">
    <property type="protein sequence ID" value="KAF7781781.1"/>
    <property type="molecule type" value="Genomic_DNA"/>
</dbReference>
<reference evidence="1 2" key="1">
    <citation type="journal article" date="2012" name="J. Bacteriol.">
        <title>Genome sequence of the cycloprodigiosin-producing bacterial strain Pseudoalteromonas rubra ATCC 29570(T).</title>
        <authorList>
            <person name="Xie B.B."/>
            <person name="Shu Y.L."/>
            <person name="Qin Q.L."/>
            <person name="Rong J.C."/>
            <person name="Zhang X.Y."/>
            <person name="Chen X.L."/>
            <person name="Zhou B.C."/>
            <person name="Zhang Y.Z."/>
        </authorList>
    </citation>
    <scope>NUCLEOTIDE SEQUENCE [LARGE SCALE GENOMIC DNA]</scope>
    <source>
        <strain evidence="1 2">DSM 6842</strain>
    </source>
</reference>